<evidence type="ECO:0000259" key="8">
    <source>
        <dbReference type="Pfam" id="PF06429"/>
    </source>
</evidence>
<evidence type="ECO:0000256" key="5">
    <source>
        <dbReference type="ARBA" id="ARBA00025933"/>
    </source>
</evidence>
<evidence type="ECO:0000256" key="6">
    <source>
        <dbReference type="RuleBase" id="RU362062"/>
    </source>
</evidence>
<feature type="domain" description="Flagellar basal body rod protein N-terminal" evidence="7">
    <location>
        <begin position="9"/>
        <end position="33"/>
    </location>
</feature>
<keyword evidence="9" id="KW-0966">Cell projection</keyword>
<dbReference type="Pfam" id="PF00460">
    <property type="entry name" value="Flg_bb_rod"/>
    <property type="match status" value="1"/>
</dbReference>
<comment type="similarity">
    <text evidence="2">Belongs to the flagella basal body rod proteins family.</text>
</comment>
<keyword evidence="10" id="KW-1185">Reference proteome</keyword>
<reference evidence="9 10" key="1">
    <citation type="journal article" date="2019" name="Int. J. Syst. Evol. Microbiol.">
        <title>The Global Catalogue of Microorganisms (GCM) 10K type strain sequencing project: providing services to taxonomists for standard genome sequencing and annotation.</title>
        <authorList>
            <consortium name="The Broad Institute Genomics Platform"/>
            <consortium name="The Broad Institute Genome Sequencing Center for Infectious Disease"/>
            <person name="Wu L."/>
            <person name="Ma J."/>
        </authorList>
    </citation>
    <scope>NUCLEOTIDE SEQUENCE [LARGE SCALE GENOMIC DNA]</scope>
    <source>
        <strain evidence="9 10">JCM 14331</strain>
    </source>
</reference>
<comment type="caution">
    <text evidence="9">The sequence shown here is derived from an EMBL/GenBank/DDBJ whole genome shotgun (WGS) entry which is preliminary data.</text>
</comment>
<keyword evidence="4 6" id="KW-0975">Bacterial flagellum</keyword>
<dbReference type="InterPro" id="IPR006299">
    <property type="entry name" value="FlgC"/>
</dbReference>
<evidence type="ECO:0000313" key="10">
    <source>
        <dbReference type="Proteomes" id="UP001501169"/>
    </source>
</evidence>
<dbReference type="PANTHER" id="PTHR30435:SF29">
    <property type="entry name" value="FLAGELLAR BASAL-BODY ROD PROTEIN FLGC"/>
    <property type="match status" value="1"/>
</dbReference>
<keyword evidence="9" id="KW-0969">Cilium</keyword>
<evidence type="ECO:0000256" key="2">
    <source>
        <dbReference type="ARBA" id="ARBA00009677"/>
    </source>
</evidence>
<comment type="subunit">
    <text evidence="5 6">The basal body constitutes a major portion of the flagellar organelle and consists of four rings (L,P,S, and M) mounted on a central rod. The rod consists of about 26 subunits of FlgG in the distal portion, and FlgB, FlgC and FlgF are thought to build up the proximal portion of the rod with about 6 subunits each.</text>
</comment>
<evidence type="ECO:0000256" key="4">
    <source>
        <dbReference type="ARBA" id="ARBA00023143"/>
    </source>
</evidence>
<dbReference type="InterPro" id="IPR010930">
    <property type="entry name" value="Flg_bb/hook_C_dom"/>
</dbReference>
<dbReference type="EMBL" id="BAAAEO010000005">
    <property type="protein sequence ID" value="GAA0561239.1"/>
    <property type="molecule type" value="Genomic_DNA"/>
</dbReference>
<comment type="subcellular location">
    <subcellularLocation>
        <location evidence="1 6">Bacterial flagellum basal body</location>
    </subcellularLocation>
</comment>
<organism evidence="9 10">
    <name type="scientific">Rheinheimera aquimaris</name>
    <dbReference type="NCBI Taxonomy" id="412437"/>
    <lineage>
        <taxon>Bacteria</taxon>
        <taxon>Pseudomonadati</taxon>
        <taxon>Pseudomonadota</taxon>
        <taxon>Gammaproteobacteria</taxon>
        <taxon>Chromatiales</taxon>
        <taxon>Chromatiaceae</taxon>
        <taxon>Rheinheimera</taxon>
    </lineage>
</organism>
<evidence type="ECO:0000256" key="1">
    <source>
        <dbReference type="ARBA" id="ARBA00004117"/>
    </source>
</evidence>
<name>A0ABN1E971_9GAMM</name>
<accession>A0ABN1E971</accession>
<feature type="domain" description="Flagellar basal-body/hook protein C-terminal" evidence="8">
    <location>
        <begin position="92"/>
        <end position="136"/>
    </location>
</feature>
<sequence length="139" mass="15183">MSFNSIYDVSGSAMRAQVMRLDTIASNLANADTAASTEAGAYRALKPVFAALYKQTTEQQSLAAEVQMMGITSSSRPVEQRYEPNNPLANADGYVFYSNVNVLEEMADMMSASRSYQTSVEVMGRVSSMQQSVLRLGQQ</sequence>
<protein>
    <recommendedName>
        <fullName evidence="3 6">Flagellar basal-body rod protein FlgC</fullName>
    </recommendedName>
</protein>
<proteinExistence type="inferred from homology"/>
<evidence type="ECO:0000313" key="9">
    <source>
        <dbReference type="EMBL" id="GAA0561239.1"/>
    </source>
</evidence>
<dbReference type="Pfam" id="PF06429">
    <property type="entry name" value="Flg_bbr_C"/>
    <property type="match status" value="1"/>
</dbReference>
<evidence type="ECO:0000259" key="7">
    <source>
        <dbReference type="Pfam" id="PF00460"/>
    </source>
</evidence>
<dbReference type="NCBIfam" id="TIGR01395">
    <property type="entry name" value="FlgC"/>
    <property type="match status" value="1"/>
</dbReference>
<dbReference type="InterPro" id="IPR001444">
    <property type="entry name" value="Flag_bb_rod_N"/>
</dbReference>
<dbReference type="PANTHER" id="PTHR30435">
    <property type="entry name" value="FLAGELLAR PROTEIN"/>
    <property type="match status" value="1"/>
</dbReference>
<dbReference type="Proteomes" id="UP001501169">
    <property type="component" value="Unassembled WGS sequence"/>
</dbReference>
<dbReference type="RefSeq" id="WP_226767926.1">
    <property type="nucleotide sequence ID" value="NZ_BAAAEO010000005.1"/>
</dbReference>
<keyword evidence="9" id="KW-0282">Flagellum</keyword>
<evidence type="ECO:0000256" key="3">
    <source>
        <dbReference type="ARBA" id="ARBA00017941"/>
    </source>
</evidence>
<gene>
    <name evidence="9" type="primary">flgC_2</name>
    <name evidence="9" type="ORF">GCM10009098_31660</name>
</gene>